<feature type="region of interest" description="Disordered" evidence="1">
    <location>
        <begin position="1"/>
        <end position="25"/>
    </location>
</feature>
<sequence length="424" mass="46822">MKSPISEQCDRKSVGNNLGNSGNDDNSSSVIWRSIIGDICQLSSIPRPTTDPGKYVECVFQAENAGNRSDLGIWMSRDCPIGHQFVASARECKTDRFIEARQQLCDGPNAEEYKFCPQLISSPKFMVKRVEQQKKQCSCPVDYENCECPKVIIIELVTYNESMNEKNISKVRQARQVMCQGYQRCIISGVNCANCSNSGSTCICGPSYPTYLPGDTNFPSKQIAEGCHLLNNGQLHCPEIREETGKQQYPSINAPQACPIAVGRDVEEARYQRLCSWMIEPLVADPESPSHFLQCQPASNSLYCGRWQRMPCEPGLIFDASLQVCVRNPSMQSKKIPIVTHSSGIIATYPPINHLPHASSEYLISPVLVVPRYGSNMPCTCHIGVQIGSCGPNGQCPGQSICEDNQIAEQGSITQIAAKYKSQF</sequence>
<dbReference type="SUPFAM" id="SSF57625">
    <property type="entry name" value="Invertebrate chitin-binding proteins"/>
    <property type="match status" value="1"/>
</dbReference>
<dbReference type="STRING" id="1147741.A0A0R3S3E2"/>
<reference evidence="3" key="1">
    <citation type="submission" date="2017-02" db="UniProtKB">
        <authorList>
            <consortium name="WormBaseParasite"/>
        </authorList>
    </citation>
    <scope>IDENTIFICATION</scope>
</reference>
<protein>
    <submittedName>
        <fullName evidence="3">Chitin-binding type-2 domain-containing protein</fullName>
    </submittedName>
</protein>
<dbReference type="WBParaSite" id="EEL_0000927801-mRNA-1">
    <property type="protein sequence ID" value="EEL_0000927801-mRNA-1"/>
    <property type="gene ID" value="EEL_0000927801"/>
</dbReference>
<evidence type="ECO:0000313" key="2">
    <source>
        <dbReference type="Proteomes" id="UP000050640"/>
    </source>
</evidence>
<keyword evidence="2" id="KW-1185">Reference proteome</keyword>
<evidence type="ECO:0000313" key="3">
    <source>
        <dbReference type="WBParaSite" id="EEL_0000927801-mRNA-1"/>
    </source>
</evidence>
<accession>A0A0R3S3E2</accession>
<name>A0A0R3S3E2_9BILA</name>
<dbReference type="AlphaFoldDB" id="A0A0R3S3E2"/>
<organism evidence="2 3">
    <name type="scientific">Elaeophora elaphi</name>
    <dbReference type="NCBI Taxonomy" id="1147741"/>
    <lineage>
        <taxon>Eukaryota</taxon>
        <taxon>Metazoa</taxon>
        <taxon>Ecdysozoa</taxon>
        <taxon>Nematoda</taxon>
        <taxon>Chromadorea</taxon>
        <taxon>Rhabditida</taxon>
        <taxon>Spirurina</taxon>
        <taxon>Spiruromorpha</taxon>
        <taxon>Filarioidea</taxon>
        <taxon>Onchocercidae</taxon>
        <taxon>Elaeophora</taxon>
    </lineage>
</organism>
<proteinExistence type="predicted"/>
<evidence type="ECO:0000256" key="1">
    <source>
        <dbReference type="SAM" id="MobiDB-lite"/>
    </source>
</evidence>
<dbReference type="Proteomes" id="UP000050640">
    <property type="component" value="Unplaced"/>
</dbReference>
<dbReference type="GO" id="GO:0008061">
    <property type="term" value="F:chitin binding"/>
    <property type="evidence" value="ECO:0007669"/>
    <property type="project" value="InterPro"/>
</dbReference>
<dbReference type="InterPro" id="IPR036508">
    <property type="entry name" value="Chitin-bd_dom_sf"/>
</dbReference>
<feature type="compositionally biased region" description="Low complexity" evidence="1">
    <location>
        <begin position="14"/>
        <end position="25"/>
    </location>
</feature>